<evidence type="ECO:0000256" key="2">
    <source>
        <dbReference type="ARBA" id="ARBA00007656"/>
    </source>
</evidence>
<evidence type="ECO:0000256" key="3">
    <source>
        <dbReference type="ARBA" id="ARBA00013194"/>
    </source>
</evidence>
<evidence type="ECO:0000256" key="8">
    <source>
        <dbReference type="ARBA" id="ARBA00030642"/>
    </source>
</evidence>
<dbReference type="Pfam" id="PF13145">
    <property type="entry name" value="Rotamase_2"/>
    <property type="match status" value="1"/>
</dbReference>
<organism evidence="12 13">
    <name type="scientific">Parasedimentitalea maritima</name>
    <dbReference type="NCBI Taxonomy" id="2578117"/>
    <lineage>
        <taxon>Bacteria</taxon>
        <taxon>Pseudomonadati</taxon>
        <taxon>Pseudomonadota</taxon>
        <taxon>Alphaproteobacteria</taxon>
        <taxon>Rhodobacterales</taxon>
        <taxon>Paracoccaceae</taxon>
        <taxon>Parasedimentitalea</taxon>
    </lineage>
</organism>
<dbReference type="SUPFAM" id="SSF54534">
    <property type="entry name" value="FKBP-like"/>
    <property type="match status" value="1"/>
</dbReference>
<sequence>MKILKEPLLHFLLMGVAIFVWFIAVDDSAPQTNQNIIEINATDLDLLATQFEKTWQRQPSEQERKKLTDGFVRQEILVREAIALGMDQNDALIRRRLQQKMEFFVASFAEALEPTTDELEEYYQANSAKYEIGPKVAFLQVFLGDAPQQQETTQILEQLRSGQSPGQLGKPTQLSLQVSLAADTRVDAMFGTGFAAAISAMPLEEWTGPVKSGYGYHLVLVEQKEASHLPPLKEVQVGVVADWRTAKKMELMELQYEKLAARYTVHLPSAADEAQP</sequence>
<evidence type="ECO:0000256" key="9">
    <source>
        <dbReference type="ARBA" id="ARBA00031484"/>
    </source>
</evidence>
<dbReference type="Gene3D" id="1.10.4030.10">
    <property type="entry name" value="Porin chaperone SurA, peptide-binding domain"/>
    <property type="match status" value="1"/>
</dbReference>
<dbReference type="Gene3D" id="3.10.50.40">
    <property type="match status" value="1"/>
</dbReference>
<keyword evidence="5" id="KW-0732">Signal</keyword>
<dbReference type="GO" id="GO:0003755">
    <property type="term" value="F:peptidyl-prolyl cis-trans isomerase activity"/>
    <property type="evidence" value="ECO:0007669"/>
    <property type="project" value="UniProtKB-KW"/>
</dbReference>
<dbReference type="Proteomes" id="UP000441586">
    <property type="component" value="Unassembled WGS sequence"/>
</dbReference>
<dbReference type="AlphaFoldDB" id="A0A6A4RFX0"/>
<accession>A0A6A4RFX0</accession>
<evidence type="ECO:0000256" key="7">
    <source>
        <dbReference type="ARBA" id="ARBA00023235"/>
    </source>
</evidence>
<dbReference type="RefSeq" id="WP_158980084.1">
    <property type="nucleotide sequence ID" value="NZ_WSFO01000008.1"/>
</dbReference>
<evidence type="ECO:0000259" key="11">
    <source>
        <dbReference type="Pfam" id="PF13145"/>
    </source>
</evidence>
<dbReference type="InterPro" id="IPR050245">
    <property type="entry name" value="PrsA_foldase"/>
</dbReference>
<evidence type="ECO:0000313" key="12">
    <source>
        <dbReference type="EMBL" id="KAE9628894.1"/>
    </source>
</evidence>
<comment type="caution">
    <text evidence="12">The sequence shown here is derived from an EMBL/GenBank/DDBJ whole genome shotgun (WGS) entry which is preliminary data.</text>
</comment>
<dbReference type="EMBL" id="WSFO01000008">
    <property type="protein sequence ID" value="KAE9628894.1"/>
    <property type="molecule type" value="Genomic_DNA"/>
</dbReference>
<feature type="domain" description="PpiC" evidence="11">
    <location>
        <begin position="114"/>
        <end position="235"/>
    </location>
</feature>
<dbReference type="PANTHER" id="PTHR47245:SF1">
    <property type="entry name" value="FOLDASE PROTEIN PRSA"/>
    <property type="match status" value="1"/>
</dbReference>
<name>A0A6A4RFX0_9RHOB</name>
<keyword evidence="7" id="KW-0413">Isomerase</keyword>
<dbReference type="InterPro" id="IPR000297">
    <property type="entry name" value="PPIase_PpiC"/>
</dbReference>
<evidence type="ECO:0000256" key="10">
    <source>
        <dbReference type="SAM" id="Phobius"/>
    </source>
</evidence>
<evidence type="ECO:0000256" key="6">
    <source>
        <dbReference type="ARBA" id="ARBA00023110"/>
    </source>
</evidence>
<evidence type="ECO:0000256" key="1">
    <source>
        <dbReference type="ARBA" id="ARBA00000971"/>
    </source>
</evidence>
<dbReference type="EC" id="5.2.1.8" evidence="3"/>
<keyword evidence="6" id="KW-0697">Rotamase</keyword>
<comment type="similarity">
    <text evidence="2">Belongs to the PpiC/parvulin rotamase family.</text>
</comment>
<keyword evidence="10" id="KW-0812">Transmembrane</keyword>
<gene>
    <name evidence="12" type="ORF">GP644_14095</name>
</gene>
<keyword evidence="10" id="KW-1133">Transmembrane helix</keyword>
<proteinExistence type="inferred from homology"/>
<evidence type="ECO:0000256" key="5">
    <source>
        <dbReference type="ARBA" id="ARBA00022729"/>
    </source>
</evidence>
<keyword evidence="10" id="KW-0472">Membrane</keyword>
<evidence type="ECO:0000256" key="4">
    <source>
        <dbReference type="ARBA" id="ARBA00018370"/>
    </source>
</evidence>
<dbReference type="PANTHER" id="PTHR47245">
    <property type="entry name" value="PEPTIDYLPROLYL ISOMERASE"/>
    <property type="match status" value="1"/>
</dbReference>
<evidence type="ECO:0000313" key="13">
    <source>
        <dbReference type="Proteomes" id="UP000441586"/>
    </source>
</evidence>
<reference evidence="12 13" key="1">
    <citation type="submission" date="2019-12" db="EMBL/GenBank/DDBJ databases">
        <authorList>
            <person name="Zhang Y.-J."/>
        </authorList>
    </citation>
    <scope>NUCLEOTIDE SEQUENCE [LARGE SCALE GENOMIC DNA]</scope>
    <source>
        <strain evidence="12 13">H18S-6</strain>
    </source>
</reference>
<comment type="catalytic activity">
    <reaction evidence="1">
        <text>[protein]-peptidylproline (omega=180) = [protein]-peptidylproline (omega=0)</text>
        <dbReference type="Rhea" id="RHEA:16237"/>
        <dbReference type="Rhea" id="RHEA-COMP:10747"/>
        <dbReference type="Rhea" id="RHEA-COMP:10748"/>
        <dbReference type="ChEBI" id="CHEBI:83833"/>
        <dbReference type="ChEBI" id="CHEBI:83834"/>
        <dbReference type="EC" id="5.2.1.8"/>
    </reaction>
</comment>
<feature type="transmembrane region" description="Helical" evidence="10">
    <location>
        <begin position="7"/>
        <end position="25"/>
    </location>
</feature>
<dbReference type="InterPro" id="IPR046357">
    <property type="entry name" value="PPIase_dom_sf"/>
</dbReference>
<protein>
    <recommendedName>
        <fullName evidence="4">Parvulin-like PPIase</fullName>
        <ecNumber evidence="3">5.2.1.8</ecNumber>
    </recommendedName>
    <alternativeName>
        <fullName evidence="8">Peptidyl-prolyl cis-trans isomerase plp</fullName>
    </alternativeName>
    <alternativeName>
        <fullName evidence="9">Rotamase plp</fullName>
    </alternativeName>
</protein>